<dbReference type="AlphaFoldDB" id="A0A6I3LP38"/>
<feature type="chain" id="PRO_5026140734" evidence="2">
    <location>
        <begin position="26"/>
        <end position="272"/>
    </location>
</feature>
<dbReference type="OrthoDB" id="5292580at2"/>
<dbReference type="RefSeq" id="WP_155092448.1">
    <property type="nucleotide sequence ID" value="NZ_CP102754.1"/>
</dbReference>
<dbReference type="Proteomes" id="UP000438760">
    <property type="component" value="Unassembled WGS sequence"/>
</dbReference>
<accession>A0A6I3LP38</accession>
<feature type="compositionally biased region" description="Basic and acidic residues" evidence="1">
    <location>
        <begin position="252"/>
        <end position="263"/>
    </location>
</feature>
<sequence length="272" mass="30069">MKKNIIILSTLALFLSSTLTENAYAQKVTDIIGNISQDKVAKGLKEALDKGIEQQVSKLTEKDGFYKNELVKILLPEEVQKVDQTLRKLGLGNLADQGLMLINRAAEDAVKEATPIFVDAVKNITFNDAKNILLGGKGSATNYLKESTTKALYSKFSPVIEKSLSSVGADKVWEKIFSTYNELPLVSQINTNLTDYVTNQTMAGVFTMIAVEEDKIRENIGGSRSNKLLQDVFSIQDNTTNTSNKNTSDNSSKNKKDKDQKKQSIFDKIGIF</sequence>
<evidence type="ECO:0000256" key="2">
    <source>
        <dbReference type="SAM" id="SignalP"/>
    </source>
</evidence>
<dbReference type="EMBL" id="WMJX01000019">
    <property type="protein sequence ID" value="MTG98421.1"/>
    <property type="molecule type" value="Genomic_DNA"/>
</dbReference>
<comment type="caution">
    <text evidence="3">The sequence shown here is derived from an EMBL/GenBank/DDBJ whole genome shotgun (WGS) entry which is preliminary data.</text>
</comment>
<dbReference type="Pfam" id="PF13852">
    <property type="entry name" value="DUF4197"/>
    <property type="match status" value="1"/>
</dbReference>
<feature type="compositionally biased region" description="Low complexity" evidence="1">
    <location>
        <begin position="239"/>
        <end position="251"/>
    </location>
</feature>
<evidence type="ECO:0000313" key="3">
    <source>
        <dbReference type="EMBL" id="MTG98421.1"/>
    </source>
</evidence>
<evidence type="ECO:0000313" key="4">
    <source>
        <dbReference type="Proteomes" id="UP000438760"/>
    </source>
</evidence>
<proteinExistence type="predicted"/>
<feature type="signal peptide" evidence="2">
    <location>
        <begin position="1"/>
        <end position="25"/>
    </location>
</feature>
<reference evidence="3 4" key="1">
    <citation type="submission" date="2019-11" db="EMBL/GenBank/DDBJ databases">
        <title>Genome of Strain BIT-d1.</title>
        <authorList>
            <person name="Yang Y."/>
        </authorList>
    </citation>
    <scope>NUCLEOTIDE SEQUENCE [LARGE SCALE GENOMIC DNA]</scope>
    <source>
        <strain evidence="3 4">BIT-d1</strain>
    </source>
</reference>
<evidence type="ECO:0000256" key="1">
    <source>
        <dbReference type="SAM" id="MobiDB-lite"/>
    </source>
</evidence>
<organism evidence="3 4">
    <name type="scientific">Myroides albus</name>
    <dbReference type="NCBI Taxonomy" id="2562892"/>
    <lineage>
        <taxon>Bacteria</taxon>
        <taxon>Pseudomonadati</taxon>
        <taxon>Bacteroidota</taxon>
        <taxon>Flavobacteriia</taxon>
        <taxon>Flavobacteriales</taxon>
        <taxon>Flavobacteriaceae</taxon>
        <taxon>Myroides</taxon>
    </lineage>
</organism>
<protein>
    <submittedName>
        <fullName evidence="3">DUF4197 family protein</fullName>
    </submittedName>
</protein>
<name>A0A6I3LP38_9FLAO</name>
<feature type="region of interest" description="Disordered" evidence="1">
    <location>
        <begin position="239"/>
        <end position="263"/>
    </location>
</feature>
<gene>
    <name evidence="3" type="ORF">GJV76_09850</name>
</gene>
<dbReference type="InterPro" id="IPR025245">
    <property type="entry name" value="DUF4197"/>
</dbReference>
<keyword evidence="2" id="KW-0732">Signal</keyword>
<keyword evidence="4" id="KW-1185">Reference proteome</keyword>